<name>A0AC61DEZ3_9FIRM</name>
<evidence type="ECO:0000313" key="2">
    <source>
        <dbReference type="Proteomes" id="UP000224460"/>
    </source>
</evidence>
<proteinExistence type="predicted"/>
<dbReference type="Proteomes" id="UP000224460">
    <property type="component" value="Unassembled WGS sequence"/>
</dbReference>
<reference evidence="1" key="1">
    <citation type="submission" date="2017-10" db="EMBL/GenBank/DDBJ databases">
        <title>Genome sequence of cellulolytic Lachnospiraceae bacterium XHS1971 isolated from hotspring sediment.</title>
        <authorList>
            <person name="Vasudevan G."/>
            <person name="Joshi A.J."/>
            <person name="Hivarkar S."/>
            <person name="Lanjekar V.B."/>
            <person name="Dhakephalkar P.K."/>
            <person name="Dagar S."/>
        </authorList>
    </citation>
    <scope>NUCLEOTIDE SEQUENCE</scope>
    <source>
        <strain evidence="1">XHS1971</strain>
    </source>
</reference>
<comment type="caution">
    <text evidence="1">The sequence shown here is derived from an EMBL/GenBank/DDBJ whole genome shotgun (WGS) entry which is preliminary data.</text>
</comment>
<gene>
    <name evidence="1" type="ORF">CS063_07425</name>
</gene>
<protein>
    <submittedName>
        <fullName evidence="1">Uncharacterized protein</fullName>
    </submittedName>
</protein>
<keyword evidence="2" id="KW-1185">Reference proteome</keyword>
<sequence length="134" mass="15740">MFDEDEEIMWKLYETFTHYHINRVVGVMNLEDDIAAIRTNPNKISFLDESWKNLILAIFIRATWIGNNNLESTSIYRELFCNIENIFSILGRYNTADILESEIVNLEDGYREVLEIINKLGCTEKVTIKSRLEN</sequence>
<dbReference type="EMBL" id="PEDL01000005">
    <property type="protein sequence ID" value="PHV71152.1"/>
    <property type="molecule type" value="Genomic_DNA"/>
</dbReference>
<accession>A0AC61DEZ3</accession>
<evidence type="ECO:0000313" key="1">
    <source>
        <dbReference type="EMBL" id="PHV71152.1"/>
    </source>
</evidence>
<organism evidence="1 2">
    <name type="scientific">Sporanaerobium hydrogeniformans</name>
    <dbReference type="NCBI Taxonomy" id="3072179"/>
    <lineage>
        <taxon>Bacteria</taxon>
        <taxon>Bacillati</taxon>
        <taxon>Bacillota</taxon>
        <taxon>Clostridia</taxon>
        <taxon>Lachnospirales</taxon>
        <taxon>Lachnospiraceae</taxon>
        <taxon>Sporanaerobium</taxon>
    </lineage>
</organism>